<dbReference type="PANTHER" id="PTHR24258">
    <property type="entry name" value="SERINE PROTEASE-RELATED"/>
    <property type="match status" value="1"/>
</dbReference>
<organism evidence="2">
    <name type="scientific">Trepomonas sp. PC1</name>
    <dbReference type="NCBI Taxonomy" id="1076344"/>
    <lineage>
        <taxon>Eukaryota</taxon>
        <taxon>Metamonada</taxon>
        <taxon>Diplomonadida</taxon>
        <taxon>Hexamitidae</taxon>
        <taxon>Hexamitinae</taxon>
        <taxon>Trepomonas</taxon>
    </lineage>
</organism>
<accession>A0A146K1T0</accession>
<gene>
    <name evidence="2" type="ORF">TPC1_30087</name>
</gene>
<sequence>QLQVGEPVQNGEQCLLVAQSLRSMMLNVEQLSISQIYQMQYQQQVQQDDIMFQLYQLFFGQVPQQFEATECQQVIDFVQQLRSNLYIQEGTIIDYFKSHNTAQNQFMVDMHAQTHHQANLLLKVLKMDDPTCLINKLLTNPLQSQASTLFQILPDWFNVPKPKSFEDFLQSLTKASTQFNEVFNMPFYQALRNGFTDDEFTPYKESQNFEIITDEEKQKLCSFLQTHFQVTTVHPMEFFAYLRSLEQQLLEKLNLKISQKEPFQKILVDYINKDSLTCCKTICKFLCNKQIDNVDDCISEIYKQILQFNSSHQLNFNELSKFVFQNTSVKLQKQIDEIKTSQKDLLIFMNVKQVKQIDQILELIGTDYQHVESKRLIDNYQNVHILQEICLRLNNMCQMTLVEFQAKSKHTLIDNYHVLQTYLHDQIFNVFFSSAKKKQMGFKDFTNELKKFESSYKVSANAIASEAVMAAYFAKNQQLKSDLELKTYEFQQNSELISLLMKILNLQRPIPIIDVLNLKQNLLEEASKELDSHNLFLLQGAYQSLFGEYAEFTKIEDLQFFVQKCKSVMSEGVLKAYNQFNMVDGANAVSQEFFKVLLQLQSNLGLASPFLVFQLPQLLNYFQVTSSFSHLQLYFQHFDQLAKQDFVMKQEKPTLAVILLNTLTEKSKSEVIQQFYTYVKQRQPQKTPENEKKLFIKLGVKKVNEEELMKMYISLKIEFQCQDFVDGCAQKLATMEDEVRTAEIQQVKQSVEVMAEKREKPQTPMKEPKLIKQQKIEIKSEQKQTEEIQPEQLQQPQQKEFDPFDPNSYQNQQAPKPVQKDPNIQAKPSQPQKEFDPFDPNSYQAQSTQEKKDFQAKPAQQKQEFDPFDPNSYQNASTKSKFASQSLNPSAVANPLQKTAPKLGFPAPKIIPVKPDQKDDPFAEMLGKPAEKPQPQAQTQVQKPIDEIKAQNANDLASLLGPSVTTRKNVNVKMMTVPGQKPKKEEPQEAQQSYQNQEQAQVQYDQGQNQYQQYDQYQQNSQYQNQQYQYNQNQYDYQNYDPYNYK</sequence>
<protein>
    <submittedName>
        <fullName evidence="2">Uncharacterized protein</fullName>
    </submittedName>
</protein>
<feature type="region of interest" description="Disordered" evidence="1">
    <location>
        <begin position="780"/>
        <end position="944"/>
    </location>
</feature>
<feature type="compositionally biased region" description="Polar residues" evidence="1">
    <location>
        <begin position="871"/>
        <end position="891"/>
    </location>
</feature>
<dbReference type="EMBL" id="GDID01006188">
    <property type="protein sequence ID" value="JAP90418.1"/>
    <property type="molecule type" value="Transcribed_RNA"/>
</dbReference>
<evidence type="ECO:0000313" key="2">
    <source>
        <dbReference type="EMBL" id="JAP90418.1"/>
    </source>
</evidence>
<feature type="compositionally biased region" description="Low complexity" evidence="1">
    <location>
        <begin position="989"/>
        <end position="1046"/>
    </location>
</feature>
<reference evidence="2" key="1">
    <citation type="submission" date="2015-07" db="EMBL/GenBank/DDBJ databases">
        <title>Adaptation to a free-living lifestyle via gene acquisitions in the diplomonad Trepomonas sp. PC1.</title>
        <authorList>
            <person name="Xu F."/>
            <person name="Jerlstrom-Hultqvist J."/>
            <person name="Kolisko M."/>
            <person name="Simpson A.G.B."/>
            <person name="Roger A.J."/>
            <person name="Svard S.G."/>
            <person name="Andersson J.O."/>
        </authorList>
    </citation>
    <scope>NUCLEOTIDE SEQUENCE</scope>
    <source>
        <strain evidence="2">PC1</strain>
    </source>
</reference>
<dbReference type="AlphaFoldDB" id="A0A146K1T0"/>
<feature type="region of interest" description="Disordered" evidence="1">
    <location>
        <begin position="974"/>
        <end position="1046"/>
    </location>
</feature>
<evidence type="ECO:0000256" key="1">
    <source>
        <dbReference type="SAM" id="MobiDB-lite"/>
    </source>
</evidence>
<feature type="non-terminal residue" evidence="2">
    <location>
        <position position="1"/>
    </location>
</feature>
<name>A0A146K1T0_9EUKA</name>
<proteinExistence type="predicted"/>